<keyword evidence="13" id="KW-1185">Reference proteome</keyword>
<keyword evidence="5" id="KW-0732">Signal</keyword>
<dbReference type="Gene3D" id="3.30.70.20">
    <property type="match status" value="1"/>
</dbReference>
<evidence type="ECO:0000256" key="6">
    <source>
        <dbReference type="ARBA" id="ARBA00022737"/>
    </source>
</evidence>
<reference evidence="12 13" key="1">
    <citation type="journal article" date="2013" name="Stand. Genomic Sci.">
        <title>Complete genome sequence of Dehalobacter restrictus PER-K23(T.).</title>
        <authorList>
            <person name="Kruse T."/>
            <person name="Maillard J."/>
            <person name="Goodwin L."/>
            <person name="Woyke T."/>
            <person name="Teshima H."/>
            <person name="Bruce D."/>
            <person name="Detter C."/>
            <person name="Tapia R."/>
            <person name="Han C."/>
            <person name="Huntemann M."/>
            <person name="Wei C.L."/>
            <person name="Han J."/>
            <person name="Chen A."/>
            <person name="Kyrpides N."/>
            <person name="Szeto E."/>
            <person name="Markowitz V."/>
            <person name="Ivanova N."/>
            <person name="Pagani I."/>
            <person name="Pati A."/>
            <person name="Pitluck S."/>
            <person name="Nolan M."/>
            <person name="Holliger C."/>
            <person name="Smidt H."/>
        </authorList>
    </citation>
    <scope>NUCLEOTIDE SEQUENCE [LARGE SCALE GENOMIC DNA]</scope>
    <source>
        <strain evidence="13">DSM 9455</strain>
    </source>
</reference>
<keyword evidence="3" id="KW-0004">4Fe-4S</keyword>
<dbReference type="EMBL" id="CP007033">
    <property type="protein sequence ID" value="AHF09356.1"/>
    <property type="molecule type" value="Genomic_DNA"/>
</dbReference>
<evidence type="ECO:0000256" key="8">
    <source>
        <dbReference type="ARBA" id="ARBA00023014"/>
    </source>
</evidence>
<dbReference type="PROSITE" id="PS00198">
    <property type="entry name" value="4FE4S_FER_1"/>
    <property type="match status" value="1"/>
</dbReference>
<feature type="domain" description="4Fe-4S ferredoxin-type" evidence="11">
    <location>
        <begin position="367"/>
        <end position="396"/>
    </location>
</feature>
<evidence type="ECO:0000256" key="3">
    <source>
        <dbReference type="ARBA" id="ARBA00022485"/>
    </source>
</evidence>
<evidence type="ECO:0000313" key="13">
    <source>
        <dbReference type="Proteomes" id="UP000018934"/>
    </source>
</evidence>
<name>A0ABM5P4A5_DEHRP</name>
<comment type="cofactor">
    <cofactor evidence="10">
        <name>corrinoid</name>
        <dbReference type="ChEBI" id="CHEBI:33913"/>
    </cofactor>
</comment>
<evidence type="ECO:0000256" key="1">
    <source>
        <dbReference type="ARBA" id="ARBA00004236"/>
    </source>
</evidence>
<dbReference type="NCBIfam" id="TIGR02486">
    <property type="entry name" value="RDH"/>
    <property type="match status" value="1"/>
</dbReference>
<accession>A0ABM5P4A5</accession>
<evidence type="ECO:0000256" key="9">
    <source>
        <dbReference type="ARBA" id="ARBA00023136"/>
    </source>
</evidence>
<keyword evidence="7" id="KW-0408">Iron</keyword>
<dbReference type="PROSITE" id="PS51379">
    <property type="entry name" value="4FE4S_FER_2"/>
    <property type="match status" value="2"/>
</dbReference>
<protein>
    <submittedName>
        <fullName evidence="12">3-chloro-4-hydroxyphenylacetate reductive dehalogenase</fullName>
    </submittedName>
</protein>
<dbReference type="InterPro" id="IPR006311">
    <property type="entry name" value="TAT_signal"/>
</dbReference>
<feature type="domain" description="4Fe-4S ferredoxin-type" evidence="11">
    <location>
        <begin position="319"/>
        <end position="349"/>
    </location>
</feature>
<dbReference type="InterPro" id="IPR017896">
    <property type="entry name" value="4Fe4S_Fe-S-bd"/>
</dbReference>
<keyword evidence="2" id="KW-1003">Cell membrane</keyword>
<evidence type="ECO:0000313" key="12">
    <source>
        <dbReference type="EMBL" id="AHF09356.1"/>
    </source>
</evidence>
<evidence type="ECO:0000256" key="4">
    <source>
        <dbReference type="ARBA" id="ARBA00022723"/>
    </source>
</evidence>
<dbReference type="PROSITE" id="PS51318">
    <property type="entry name" value="TAT"/>
    <property type="match status" value="1"/>
</dbReference>
<keyword evidence="4" id="KW-0479">Metal-binding</keyword>
<keyword evidence="8" id="KW-0411">Iron-sulfur</keyword>
<organism evidence="12 13">
    <name type="scientific">Dehalobacter restrictus (strain DSM 9455 / PER-K23)</name>
    <dbReference type="NCBI Taxonomy" id="871738"/>
    <lineage>
        <taxon>Bacteria</taxon>
        <taxon>Bacillati</taxon>
        <taxon>Bacillota</taxon>
        <taxon>Clostridia</taxon>
        <taxon>Eubacteriales</taxon>
        <taxon>Desulfitobacteriaceae</taxon>
        <taxon>Dehalobacter</taxon>
    </lineage>
</organism>
<proteinExistence type="predicted"/>
<evidence type="ECO:0000256" key="2">
    <source>
        <dbReference type="ARBA" id="ARBA00022475"/>
    </source>
</evidence>
<evidence type="ECO:0000256" key="7">
    <source>
        <dbReference type="ARBA" id="ARBA00023004"/>
    </source>
</evidence>
<evidence type="ECO:0000256" key="5">
    <source>
        <dbReference type="ARBA" id="ARBA00022729"/>
    </source>
</evidence>
<sequence>MSSEQKKQPQINRRNFLKAGAAATFLGVAGVLKTPGKFASAASSVQYAAAPKGQWSKIHPVHDMGSAAVRYVEHNDQWLGTTKIVGKIKNISEADGGGGLLLRGKLGDKAFRGFMTQTLRSPINTAIAQAAGPIASPAVMEGKPAPQKMPIPDPEQMSMHIKDLAYFLRADDVAIGKMPEYAYFSYHTLNAFDLAKKPVEECVVPVTERMPYVITVLRDQHLETMLGSTGYDGISDAQSFNAYHLTANISVIIANYIRKLGYNARASHAFNNILAVTPCLIAAGLGELSRTGNTSAHPRLGFRTKAAVVTTDLPLAPDKPIDFGLQDFCRVCKKCATECPAQAISYDADPVEYNGYLRWNVNSNTCQIFRVTNEEGISCGRCMKVCPWNSKEDSWFHQAGTWIGSQNSAGASLLKSIDDMFGYGTEQILDYKWWLEWPENHKIPETLTTTRTSLTGVK</sequence>
<dbReference type="PANTHER" id="PTHR42827">
    <property type="entry name" value="IRON-SULFUR CLUSTER-BINDING PROTEIN-RELATED"/>
    <property type="match status" value="1"/>
</dbReference>
<dbReference type="Pfam" id="PF13484">
    <property type="entry name" value="Fer4_16"/>
    <property type="match status" value="1"/>
</dbReference>
<dbReference type="SUPFAM" id="SSF54862">
    <property type="entry name" value="4Fe-4S ferredoxins"/>
    <property type="match status" value="1"/>
</dbReference>
<dbReference type="PANTHER" id="PTHR42827:SF1">
    <property type="entry name" value="IRON-SULFUR CLUSTER-BINDING PROTEIN"/>
    <property type="match status" value="1"/>
</dbReference>
<evidence type="ECO:0000256" key="10">
    <source>
        <dbReference type="ARBA" id="ARBA00029374"/>
    </source>
</evidence>
<comment type="subcellular location">
    <subcellularLocation>
        <location evidence="1">Cell membrane</location>
    </subcellularLocation>
</comment>
<keyword evidence="9" id="KW-0472">Membrane</keyword>
<evidence type="ECO:0000259" key="11">
    <source>
        <dbReference type="PROSITE" id="PS51379"/>
    </source>
</evidence>
<keyword evidence="6" id="KW-0677">Repeat</keyword>
<dbReference type="RefSeq" id="WP_025205290.1">
    <property type="nucleotide sequence ID" value="NZ_CP007033.1"/>
</dbReference>
<dbReference type="InterPro" id="IPR017900">
    <property type="entry name" value="4Fe4S_Fe_S_CS"/>
</dbReference>
<gene>
    <name evidence="12" type="ORF">DEHRE_04080</name>
</gene>
<dbReference type="Proteomes" id="UP000018934">
    <property type="component" value="Chromosome"/>
</dbReference>
<dbReference type="InterPro" id="IPR012832">
    <property type="entry name" value="RDH"/>
</dbReference>